<comment type="caution">
    <text evidence="1">The sequence shown here is derived from an EMBL/GenBank/DDBJ whole genome shotgun (WGS) entry which is preliminary data.</text>
</comment>
<dbReference type="EMBL" id="JAVFWL010000001">
    <property type="protein sequence ID" value="KAK6731848.1"/>
    <property type="molecule type" value="Genomic_DNA"/>
</dbReference>
<evidence type="ECO:0000313" key="2">
    <source>
        <dbReference type="Proteomes" id="UP001303046"/>
    </source>
</evidence>
<gene>
    <name evidence="1" type="primary">Necator_chrI.g4108</name>
    <name evidence="1" type="ORF">RB195_007979</name>
</gene>
<proteinExistence type="predicted"/>
<organism evidence="1 2">
    <name type="scientific">Necator americanus</name>
    <name type="common">Human hookworm</name>
    <dbReference type="NCBI Taxonomy" id="51031"/>
    <lineage>
        <taxon>Eukaryota</taxon>
        <taxon>Metazoa</taxon>
        <taxon>Ecdysozoa</taxon>
        <taxon>Nematoda</taxon>
        <taxon>Chromadorea</taxon>
        <taxon>Rhabditida</taxon>
        <taxon>Rhabditina</taxon>
        <taxon>Rhabditomorpha</taxon>
        <taxon>Strongyloidea</taxon>
        <taxon>Ancylostomatidae</taxon>
        <taxon>Bunostominae</taxon>
        <taxon>Necator</taxon>
    </lineage>
</organism>
<sequence length="101" mass="11434">MYSGEINALKDEGSCIVCPIGRAFADGQNYDLPIRIRTPIKRSIYKRNFLNKVTSVCFLIVIFEEPIVEFRIYPEFDLKYIRAEGIGPGAANEGLLFYGAH</sequence>
<dbReference type="Proteomes" id="UP001303046">
    <property type="component" value="Unassembled WGS sequence"/>
</dbReference>
<keyword evidence="2" id="KW-1185">Reference proteome</keyword>
<accession>A0ABR1BZY0</accession>
<evidence type="ECO:0000313" key="1">
    <source>
        <dbReference type="EMBL" id="KAK6731848.1"/>
    </source>
</evidence>
<name>A0ABR1BZY0_NECAM</name>
<reference evidence="1 2" key="1">
    <citation type="submission" date="2023-08" db="EMBL/GenBank/DDBJ databases">
        <title>A Necator americanus chromosomal reference genome.</title>
        <authorList>
            <person name="Ilik V."/>
            <person name="Petrzelkova K.J."/>
            <person name="Pardy F."/>
            <person name="Fuh T."/>
            <person name="Niatou-Singa F.S."/>
            <person name="Gouil Q."/>
            <person name="Baker L."/>
            <person name="Ritchie M.E."/>
            <person name="Jex A.R."/>
            <person name="Gazzola D."/>
            <person name="Li H."/>
            <person name="Toshio Fujiwara R."/>
            <person name="Zhan B."/>
            <person name="Aroian R.V."/>
            <person name="Pafco B."/>
            <person name="Schwarz E.M."/>
        </authorList>
    </citation>
    <scope>NUCLEOTIDE SEQUENCE [LARGE SCALE GENOMIC DNA]</scope>
    <source>
        <strain evidence="1 2">Aroian</strain>
        <tissue evidence="1">Whole animal</tissue>
    </source>
</reference>
<protein>
    <submittedName>
        <fullName evidence="1">Uncharacterized protein</fullName>
    </submittedName>
</protein>